<reference evidence="4 5" key="1">
    <citation type="journal article" date="2015" name="Genome Announc.">
        <title>Expanding the biotechnology potential of lactobacilli through comparative genomics of 213 strains and associated genera.</title>
        <authorList>
            <person name="Sun Z."/>
            <person name="Harris H.M."/>
            <person name="McCann A."/>
            <person name="Guo C."/>
            <person name="Argimon S."/>
            <person name="Zhang W."/>
            <person name="Yang X."/>
            <person name="Jeffery I.B."/>
            <person name="Cooney J.C."/>
            <person name="Kagawa T.F."/>
            <person name="Liu W."/>
            <person name="Song Y."/>
            <person name="Salvetti E."/>
            <person name="Wrobel A."/>
            <person name="Rasinkangas P."/>
            <person name="Parkhill J."/>
            <person name="Rea M.C."/>
            <person name="O'Sullivan O."/>
            <person name="Ritari J."/>
            <person name="Douillard F.P."/>
            <person name="Paul Ross R."/>
            <person name="Yang R."/>
            <person name="Briner A.E."/>
            <person name="Felis G.E."/>
            <person name="de Vos W.M."/>
            <person name="Barrangou R."/>
            <person name="Klaenhammer T.R."/>
            <person name="Caufield P.W."/>
            <person name="Cui Y."/>
            <person name="Zhang H."/>
            <person name="O'Toole P.W."/>
        </authorList>
    </citation>
    <scope>NUCLEOTIDE SEQUENCE [LARGE SCALE GENOMIC DNA]</scope>
    <source>
        <strain evidence="4 5">DSM 19972</strain>
    </source>
</reference>
<sequence>MNVLLVDDEPLARDELAYLLKQNITVETVFKAEGIKEALSFLFKHQIDLVFLDISLNEENGFTLAKELDQLVNPPLIIFATAYDKYAVQAFNIDAIDYILKPFDQERINQALKKASAALSARLTKKKPDTVKETSDTQFITLTSDERTVVIKTQDIIAGTVENGELTIYIKNGSQYVSHETLVWLKSRLNSEFFLQVHRSSIVNVDSIREIQPWFNHTYILIMNNNKRIPVGRSYLKELKARLNM</sequence>
<evidence type="ECO:0000256" key="1">
    <source>
        <dbReference type="PROSITE-ProRule" id="PRU00169"/>
    </source>
</evidence>
<dbReference type="Gene3D" id="2.20.25.10">
    <property type="match status" value="1"/>
</dbReference>
<dbReference type="PROSITE" id="PS50110">
    <property type="entry name" value="RESPONSE_REGULATORY"/>
    <property type="match status" value="1"/>
</dbReference>
<feature type="modified residue" description="4-aspartylphosphate" evidence="1">
    <location>
        <position position="53"/>
    </location>
</feature>
<protein>
    <submittedName>
        <fullName evidence="4">Response regulator</fullName>
    </submittedName>
</protein>
<proteinExistence type="predicted"/>
<evidence type="ECO:0000313" key="5">
    <source>
        <dbReference type="Proteomes" id="UP000051686"/>
    </source>
</evidence>
<dbReference type="AlphaFoldDB" id="A0A0R1MPV6"/>
<keyword evidence="5" id="KW-1185">Reference proteome</keyword>
<dbReference type="Pfam" id="PF00072">
    <property type="entry name" value="Response_reg"/>
    <property type="match status" value="1"/>
</dbReference>
<dbReference type="GO" id="GO:0003677">
    <property type="term" value="F:DNA binding"/>
    <property type="evidence" value="ECO:0007669"/>
    <property type="project" value="InterPro"/>
</dbReference>
<feature type="domain" description="Response regulatory" evidence="2">
    <location>
        <begin position="2"/>
        <end position="116"/>
    </location>
</feature>
<dbReference type="OrthoDB" id="9809318at2"/>
<evidence type="ECO:0000313" key="4">
    <source>
        <dbReference type="EMBL" id="KRL05880.1"/>
    </source>
</evidence>
<keyword evidence="1" id="KW-0597">Phosphoprotein</keyword>
<dbReference type="SUPFAM" id="SSF52172">
    <property type="entry name" value="CheY-like"/>
    <property type="match status" value="1"/>
</dbReference>
<organism evidence="4 5">
    <name type="scientific">Liquorilactobacillus oeni DSM 19972</name>
    <dbReference type="NCBI Taxonomy" id="1423777"/>
    <lineage>
        <taxon>Bacteria</taxon>
        <taxon>Bacillati</taxon>
        <taxon>Bacillota</taxon>
        <taxon>Bacilli</taxon>
        <taxon>Lactobacillales</taxon>
        <taxon>Lactobacillaceae</taxon>
        <taxon>Liquorilactobacillus</taxon>
    </lineage>
</organism>
<evidence type="ECO:0000259" key="3">
    <source>
        <dbReference type="PROSITE" id="PS50930"/>
    </source>
</evidence>
<feature type="domain" description="HTH LytTR-type" evidence="3">
    <location>
        <begin position="140"/>
        <end position="245"/>
    </location>
</feature>
<dbReference type="GO" id="GO:0000156">
    <property type="term" value="F:phosphorelay response regulator activity"/>
    <property type="evidence" value="ECO:0007669"/>
    <property type="project" value="InterPro"/>
</dbReference>
<dbReference type="Gene3D" id="2.40.50.40">
    <property type="match status" value="1"/>
</dbReference>
<dbReference type="SMART" id="SM00850">
    <property type="entry name" value="LytTR"/>
    <property type="match status" value="1"/>
</dbReference>
<dbReference type="RefSeq" id="WP_057895606.1">
    <property type="nucleotide sequence ID" value="NZ_AZEH01000020.1"/>
</dbReference>
<dbReference type="Proteomes" id="UP000051686">
    <property type="component" value="Unassembled WGS sequence"/>
</dbReference>
<dbReference type="Gene3D" id="3.40.50.2300">
    <property type="match status" value="1"/>
</dbReference>
<name>A0A0R1MPV6_9LACO</name>
<dbReference type="CDD" id="cd17532">
    <property type="entry name" value="REC_LytTR_AlgR-like"/>
    <property type="match status" value="1"/>
</dbReference>
<dbReference type="PATRIC" id="fig|1423777.3.peg.660"/>
<dbReference type="PANTHER" id="PTHR37299">
    <property type="entry name" value="TRANSCRIPTIONAL REGULATOR-RELATED"/>
    <property type="match status" value="1"/>
</dbReference>
<dbReference type="PROSITE" id="PS50930">
    <property type="entry name" value="HTH_LYTTR"/>
    <property type="match status" value="1"/>
</dbReference>
<dbReference type="PANTHER" id="PTHR37299:SF1">
    <property type="entry name" value="STAGE 0 SPORULATION PROTEIN A HOMOLOG"/>
    <property type="match status" value="1"/>
</dbReference>
<dbReference type="STRING" id="1423777.FD46_GL000640"/>
<dbReference type="InterPro" id="IPR001789">
    <property type="entry name" value="Sig_transdc_resp-reg_receiver"/>
</dbReference>
<gene>
    <name evidence="4" type="ORF">FD46_GL000640</name>
</gene>
<dbReference type="InterPro" id="IPR011006">
    <property type="entry name" value="CheY-like_superfamily"/>
</dbReference>
<dbReference type="InterPro" id="IPR046947">
    <property type="entry name" value="LytR-like"/>
</dbReference>
<accession>A0A0R1MPV6</accession>
<dbReference type="SMART" id="SM00448">
    <property type="entry name" value="REC"/>
    <property type="match status" value="1"/>
</dbReference>
<dbReference type="Pfam" id="PF04397">
    <property type="entry name" value="LytTR"/>
    <property type="match status" value="1"/>
</dbReference>
<comment type="caution">
    <text evidence="4">The sequence shown here is derived from an EMBL/GenBank/DDBJ whole genome shotgun (WGS) entry which is preliminary data.</text>
</comment>
<dbReference type="InterPro" id="IPR007492">
    <property type="entry name" value="LytTR_DNA-bd_dom"/>
</dbReference>
<dbReference type="EMBL" id="AZEH01000020">
    <property type="protein sequence ID" value="KRL05880.1"/>
    <property type="molecule type" value="Genomic_DNA"/>
</dbReference>
<evidence type="ECO:0000259" key="2">
    <source>
        <dbReference type="PROSITE" id="PS50110"/>
    </source>
</evidence>